<keyword evidence="2" id="KW-0732">Signal</keyword>
<dbReference type="PROSITE" id="PS00332">
    <property type="entry name" value="SOD_CU_ZN_2"/>
    <property type="match status" value="1"/>
</dbReference>
<dbReference type="Gene3D" id="2.60.40.200">
    <property type="entry name" value="Superoxide dismutase, copper/zinc binding domain"/>
    <property type="match status" value="1"/>
</dbReference>
<keyword evidence="1" id="KW-0186">Copper</keyword>
<dbReference type="InterPro" id="IPR036423">
    <property type="entry name" value="SOD-like_Cu/Zn_dom_sf"/>
</dbReference>
<dbReference type="Pfam" id="PF00080">
    <property type="entry name" value="Sod_Cu"/>
    <property type="match status" value="1"/>
</dbReference>
<dbReference type="GeneID" id="9060807"/>
<dbReference type="SUPFAM" id="SSF49329">
    <property type="entry name" value="Cu,Zn superoxide dismutase-like"/>
    <property type="match status" value="1"/>
</dbReference>
<keyword evidence="1" id="KW-0862">Zinc</keyword>
<dbReference type="InterPro" id="IPR018152">
    <property type="entry name" value="SOD_Cu/Zn_BS"/>
</dbReference>
<dbReference type="InterPro" id="IPR024134">
    <property type="entry name" value="SOD_Cu/Zn_/chaperone"/>
</dbReference>
<dbReference type="PANTHER" id="PTHR10003">
    <property type="entry name" value="SUPEROXIDE DISMUTASE CU-ZN -RELATED"/>
    <property type="match status" value="1"/>
</dbReference>
<feature type="domain" description="Superoxide dismutase copper/zinc binding" evidence="3">
    <location>
        <begin position="114"/>
        <end position="248"/>
    </location>
</feature>
<dbReference type="EC" id="1.15.1.1" evidence="1"/>
<organism evidence="5">
    <name type="scientific">Perkinsus marinus (strain ATCC 50983 / TXsc)</name>
    <dbReference type="NCBI Taxonomy" id="423536"/>
    <lineage>
        <taxon>Eukaryota</taxon>
        <taxon>Sar</taxon>
        <taxon>Alveolata</taxon>
        <taxon>Perkinsozoa</taxon>
        <taxon>Perkinsea</taxon>
        <taxon>Perkinsida</taxon>
        <taxon>Perkinsidae</taxon>
        <taxon>Perkinsus</taxon>
    </lineage>
</organism>
<dbReference type="CDD" id="cd00305">
    <property type="entry name" value="Cu-Zn_Superoxide_Dismutase"/>
    <property type="match status" value="1"/>
</dbReference>
<reference evidence="4 5" key="1">
    <citation type="submission" date="2008-07" db="EMBL/GenBank/DDBJ databases">
        <authorList>
            <person name="El-Sayed N."/>
            <person name="Caler E."/>
            <person name="Inman J."/>
            <person name="Amedeo P."/>
            <person name="Hass B."/>
            <person name="Wortman J."/>
        </authorList>
    </citation>
    <scope>NUCLEOTIDE SEQUENCE [LARGE SCALE GENOMIC DNA]</scope>
    <source>
        <strain evidence="5">ATCC 50983 / TXsc</strain>
    </source>
</reference>
<protein>
    <recommendedName>
        <fullName evidence="1">Superoxide dismutase [Cu-Zn]</fullName>
        <ecNumber evidence="1">1.15.1.1</ecNumber>
    </recommendedName>
</protein>
<accession>C5KTS7</accession>
<dbReference type="GO" id="GO:0005507">
    <property type="term" value="F:copper ion binding"/>
    <property type="evidence" value="ECO:0007669"/>
    <property type="project" value="InterPro"/>
</dbReference>
<proteinExistence type="inferred from homology"/>
<comment type="similarity">
    <text evidence="1">Belongs to the Cu-Zn superoxide dismutase family.</text>
</comment>
<evidence type="ECO:0000256" key="1">
    <source>
        <dbReference type="RuleBase" id="RU000393"/>
    </source>
</evidence>
<evidence type="ECO:0000313" key="4">
    <source>
        <dbReference type="EMBL" id="EER11969.1"/>
    </source>
</evidence>
<gene>
    <name evidence="4" type="ORF">Pmar_PMAR019071</name>
</gene>
<dbReference type="OMA" id="GHYNPFY"/>
<comment type="catalytic activity">
    <reaction evidence="1">
        <text>2 superoxide + 2 H(+) = H2O2 + O2</text>
        <dbReference type="Rhea" id="RHEA:20696"/>
        <dbReference type="ChEBI" id="CHEBI:15378"/>
        <dbReference type="ChEBI" id="CHEBI:15379"/>
        <dbReference type="ChEBI" id="CHEBI:16240"/>
        <dbReference type="ChEBI" id="CHEBI:18421"/>
        <dbReference type="EC" id="1.15.1.1"/>
    </reaction>
</comment>
<keyword evidence="1" id="KW-0560">Oxidoreductase</keyword>
<feature type="chain" id="PRO_5012497389" description="Superoxide dismutase [Cu-Zn]" evidence="2">
    <location>
        <begin position="16"/>
        <end position="258"/>
    </location>
</feature>
<evidence type="ECO:0000313" key="5">
    <source>
        <dbReference type="Proteomes" id="UP000007800"/>
    </source>
</evidence>
<comment type="function">
    <text evidence="1">Destroys radicals which are normally produced within the cells and which are toxic to biological systems.</text>
</comment>
<comment type="cofactor">
    <cofactor evidence="1">
        <name>Zn(2+)</name>
        <dbReference type="ChEBI" id="CHEBI:29105"/>
    </cofactor>
    <text evidence="1">Binds 1 zinc ion per subunit.</text>
</comment>
<evidence type="ECO:0000256" key="2">
    <source>
        <dbReference type="SAM" id="SignalP"/>
    </source>
</evidence>
<keyword evidence="1" id="KW-0479">Metal-binding</keyword>
<dbReference type="GO" id="GO:0004784">
    <property type="term" value="F:superoxide dismutase activity"/>
    <property type="evidence" value="ECO:0007669"/>
    <property type="project" value="UniProtKB-EC"/>
</dbReference>
<comment type="cofactor">
    <cofactor evidence="1">
        <name>Cu cation</name>
        <dbReference type="ChEBI" id="CHEBI:23378"/>
    </cofactor>
    <text evidence="1">Binds 1 copper ion per subunit.</text>
</comment>
<feature type="signal peptide" evidence="2">
    <location>
        <begin position="1"/>
        <end position="15"/>
    </location>
</feature>
<dbReference type="Proteomes" id="UP000007800">
    <property type="component" value="Unassembled WGS sequence"/>
</dbReference>
<name>C5KTS7_PERM5</name>
<evidence type="ECO:0000259" key="3">
    <source>
        <dbReference type="Pfam" id="PF00080"/>
    </source>
</evidence>
<dbReference type="AlphaFoldDB" id="C5KTS7"/>
<dbReference type="EMBL" id="GG676180">
    <property type="protein sequence ID" value="EER11969.1"/>
    <property type="molecule type" value="Genomic_DNA"/>
</dbReference>
<dbReference type="InParanoid" id="C5KTS7"/>
<keyword evidence="5" id="KW-1185">Reference proteome</keyword>
<sequence>MFNLVAVAILPLVAAQPSNPACQDLCLSIPGCAAAGGSYCKDYQSIPFVCHGLHFIKSRTSANATACSTSATKNCPEDYPVRCDDISPFGSLFPIFPIRASANLVARESRSPARGIFYFEQVGHARTKITYDVSNLEPGSQHGVHVHEFADFSNGCASTGGHYNPFYNTHGDRNSRVRHVGDMGNIKADRNGRARGSFYHDLIVLNGPTSSLNRAVVLHAGQDDLGQGGNAGSKTTGNSGARLACGPIALDKSVFRGN</sequence>
<dbReference type="RefSeq" id="XP_002780174.1">
    <property type="nucleotide sequence ID" value="XM_002780128.1"/>
</dbReference>
<dbReference type="InterPro" id="IPR001424">
    <property type="entry name" value="SOD_Cu_Zn_dom"/>
</dbReference>
<dbReference type="OrthoDB" id="427596at2759"/>
<dbReference type="PRINTS" id="PR00068">
    <property type="entry name" value="CUZNDISMTASE"/>
</dbReference>